<dbReference type="InterPro" id="IPR021031">
    <property type="entry name" value="Hyphal-reg_cell_wall_N"/>
</dbReference>
<dbReference type="OrthoDB" id="4022214at2759"/>
<dbReference type="Proteomes" id="UP000000707">
    <property type="component" value="Unassembled WGS sequence"/>
</dbReference>
<keyword evidence="9" id="KW-1185">Reference proteome</keyword>
<dbReference type="Pfam" id="PF11765">
    <property type="entry name" value="Hyphal_reg_CWP"/>
    <property type="match status" value="1"/>
</dbReference>
<evidence type="ECO:0000256" key="1">
    <source>
        <dbReference type="ARBA" id="ARBA00004191"/>
    </source>
</evidence>
<protein>
    <recommendedName>
        <fullName evidence="7">Hyphally-regulated cell wall protein N-terminal domain-containing protein</fullName>
    </recommendedName>
</protein>
<feature type="signal peptide" evidence="6">
    <location>
        <begin position="1"/>
        <end position="18"/>
    </location>
</feature>
<dbReference type="GO" id="GO:0009277">
    <property type="term" value="C:fungal-type cell wall"/>
    <property type="evidence" value="ECO:0007669"/>
    <property type="project" value="UniProtKB-ARBA"/>
</dbReference>
<name>G3AXL1_CANTC</name>
<gene>
    <name evidence="8" type="ORF">CANTEDRAFT_112457</name>
</gene>
<evidence type="ECO:0000313" key="9">
    <source>
        <dbReference type="Proteomes" id="UP000000707"/>
    </source>
</evidence>
<comment type="subcellular location">
    <subcellularLocation>
        <location evidence="1">Secreted</location>
        <location evidence="1">Cell wall</location>
    </subcellularLocation>
</comment>
<evidence type="ECO:0000256" key="5">
    <source>
        <dbReference type="ARBA" id="ARBA00023180"/>
    </source>
</evidence>
<dbReference type="EMBL" id="GL996511">
    <property type="protein sequence ID" value="EGV66322.1"/>
    <property type="molecule type" value="Genomic_DNA"/>
</dbReference>
<dbReference type="AlphaFoldDB" id="G3AXL1"/>
<evidence type="ECO:0000256" key="3">
    <source>
        <dbReference type="ARBA" id="ARBA00022525"/>
    </source>
</evidence>
<dbReference type="eggNOG" id="KOG1216">
    <property type="taxonomic scope" value="Eukaryota"/>
</dbReference>
<evidence type="ECO:0000313" key="8">
    <source>
        <dbReference type="EMBL" id="EGV66322.1"/>
    </source>
</evidence>
<evidence type="ECO:0000259" key="7">
    <source>
        <dbReference type="Pfam" id="PF11765"/>
    </source>
</evidence>
<keyword evidence="2" id="KW-0134">Cell wall</keyword>
<feature type="non-terminal residue" evidence="8">
    <location>
        <position position="207"/>
    </location>
</feature>
<proteinExistence type="predicted"/>
<organism evidence="9">
    <name type="scientific">Candida tenuis (strain ATCC 10573 / BCRC 21748 / CBS 615 / JCM 9827 / NBRC 10315 / NRRL Y-1498 / VKM Y-70)</name>
    <name type="common">Yeast</name>
    <name type="synonym">Yamadazyma tenuis</name>
    <dbReference type="NCBI Taxonomy" id="590646"/>
    <lineage>
        <taxon>Eukaryota</taxon>
        <taxon>Fungi</taxon>
        <taxon>Dikarya</taxon>
        <taxon>Ascomycota</taxon>
        <taxon>Saccharomycotina</taxon>
        <taxon>Pichiomycetes</taxon>
        <taxon>Debaryomycetaceae</taxon>
        <taxon>Yamadazyma</taxon>
    </lineage>
</organism>
<reference evidence="8 9" key="1">
    <citation type="journal article" date="2011" name="Proc. Natl. Acad. Sci. U.S.A.">
        <title>Comparative genomics of xylose-fermenting fungi for enhanced biofuel production.</title>
        <authorList>
            <person name="Wohlbach D.J."/>
            <person name="Kuo A."/>
            <person name="Sato T.K."/>
            <person name="Potts K.M."/>
            <person name="Salamov A.A."/>
            <person name="LaButti K.M."/>
            <person name="Sun H."/>
            <person name="Clum A."/>
            <person name="Pangilinan J.L."/>
            <person name="Lindquist E.A."/>
            <person name="Lucas S."/>
            <person name="Lapidus A."/>
            <person name="Jin M."/>
            <person name="Gunawan C."/>
            <person name="Balan V."/>
            <person name="Dale B.E."/>
            <person name="Jeffries T.W."/>
            <person name="Zinkel R."/>
            <person name="Barry K.W."/>
            <person name="Grigoriev I.V."/>
            <person name="Gasch A.P."/>
        </authorList>
    </citation>
    <scope>NUCLEOTIDE SEQUENCE [LARGE SCALE GENOMIC DNA]</scope>
    <source>
        <strain evidence="9">ATCC 10573 / BCRC 21748 / CBS 615 / JCM 9827 / NBRC 10315 / NRRL Y-1498 / VKM Y-70</strain>
    </source>
</reference>
<evidence type="ECO:0000256" key="2">
    <source>
        <dbReference type="ARBA" id="ARBA00022512"/>
    </source>
</evidence>
<dbReference type="HOGENOM" id="CLU_105919_0_0_1"/>
<evidence type="ECO:0000256" key="4">
    <source>
        <dbReference type="ARBA" id="ARBA00022729"/>
    </source>
</evidence>
<feature type="domain" description="Hyphally-regulated cell wall protein N-terminal" evidence="7">
    <location>
        <begin position="11"/>
        <end position="207"/>
    </location>
</feature>
<keyword evidence="5" id="KW-0325">Glycoprotein</keyword>
<keyword evidence="3" id="KW-0964">Secreted</keyword>
<accession>G3AXL1</accession>
<keyword evidence="4 6" id="KW-0732">Signal</keyword>
<feature type="chain" id="PRO_5003442429" description="Hyphally-regulated cell wall protein N-terminal domain-containing protein" evidence="6">
    <location>
        <begin position="19"/>
        <end position="207"/>
    </location>
</feature>
<sequence>MSWLKYAAIALCAVSTRAAEISLDRIDRDTVSLAIGDYKIDEGVYWSIIDNTLTSFTGGFENDGSFYITTDNRLIGLTVSIINLLKTISNSGDWAFNASRTLTPPSYTLSSLNFQNTGSMWFGGDGSLGVPLMTVQSHTWENDGLIVFSLNKRSTSGEVILGASLELGTGTITNDGTVCLINQVYHQTTAIDGSGCFDIGSDSNVWL</sequence>
<evidence type="ECO:0000256" key="6">
    <source>
        <dbReference type="SAM" id="SignalP"/>
    </source>
</evidence>